<reference evidence="1 2" key="1">
    <citation type="submission" date="2009-11" db="EMBL/GenBank/DDBJ databases">
        <authorList>
            <person name="Weinstock G."/>
            <person name="Sodergren E."/>
            <person name="Clifton S."/>
            <person name="Fulton L."/>
            <person name="Fulton B."/>
            <person name="Courtney L."/>
            <person name="Fronick C."/>
            <person name="Harrison M."/>
            <person name="Strong C."/>
            <person name="Farmer C."/>
            <person name="Delahaunty K."/>
            <person name="Markovic C."/>
            <person name="Hall O."/>
            <person name="Minx P."/>
            <person name="Tomlinson C."/>
            <person name="Mitreva M."/>
            <person name="Nelson J."/>
            <person name="Hou S."/>
            <person name="Wollam A."/>
            <person name="Pepin K.H."/>
            <person name="Johnson M."/>
            <person name="Bhonagiri V."/>
            <person name="Nash W.E."/>
            <person name="Warren W."/>
            <person name="Chinwalla A."/>
            <person name="Mardis E.R."/>
            <person name="Wilson R.K."/>
        </authorList>
    </citation>
    <scope>NUCLEOTIDE SEQUENCE [LARGE SCALE GENOMIC DNA]</scope>
    <source>
        <strain evidence="1 2">F0302</strain>
    </source>
</reference>
<sequence>MTDSLDYGNYNCIVLDISRKTIERQLSLYRIVLNIICKQVTCRLQKFLFLNGDNFEVRSLS</sequence>
<gene>
    <name evidence="1" type="ORF">HMPREF0971_00023</name>
</gene>
<organism evidence="1 2">
    <name type="scientific">Segatella oris F0302</name>
    <dbReference type="NCBI Taxonomy" id="649760"/>
    <lineage>
        <taxon>Bacteria</taxon>
        <taxon>Pseudomonadati</taxon>
        <taxon>Bacteroidota</taxon>
        <taxon>Bacteroidia</taxon>
        <taxon>Bacteroidales</taxon>
        <taxon>Prevotellaceae</taxon>
        <taxon>Segatella</taxon>
    </lineage>
</organism>
<accession>D1QM41</accession>
<protein>
    <submittedName>
        <fullName evidence="1">Uncharacterized protein</fullName>
    </submittedName>
</protein>
<proteinExistence type="predicted"/>
<dbReference type="EMBL" id="ACUZ02000003">
    <property type="protein sequence ID" value="EFB33264.1"/>
    <property type="molecule type" value="Genomic_DNA"/>
</dbReference>
<evidence type="ECO:0000313" key="1">
    <source>
        <dbReference type="EMBL" id="EFB33264.1"/>
    </source>
</evidence>
<dbReference type="AlphaFoldDB" id="D1QM41"/>
<dbReference type="Proteomes" id="UP000004079">
    <property type="component" value="Unassembled WGS sequence"/>
</dbReference>
<evidence type="ECO:0000313" key="2">
    <source>
        <dbReference type="Proteomes" id="UP000004079"/>
    </source>
</evidence>
<dbReference type="HOGENOM" id="CLU_2918877_0_0_10"/>
<comment type="caution">
    <text evidence="1">The sequence shown here is derived from an EMBL/GenBank/DDBJ whole genome shotgun (WGS) entry which is preliminary data.</text>
</comment>
<name>D1QM41_9BACT</name>